<organism evidence="3 4">
    <name type="scientific">candidate division WWE3 bacterium RIFCSPLOWO2_12_FULL_36_10</name>
    <dbReference type="NCBI Taxonomy" id="1802630"/>
    <lineage>
        <taxon>Bacteria</taxon>
        <taxon>Katanobacteria</taxon>
    </lineage>
</organism>
<keyword evidence="1" id="KW-0143">Chaperone</keyword>
<protein>
    <recommendedName>
        <fullName evidence="2">J domain-containing protein</fullName>
    </recommendedName>
</protein>
<evidence type="ECO:0000259" key="2">
    <source>
        <dbReference type="PROSITE" id="PS50076"/>
    </source>
</evidence>
<dbReference type="PRINTS" id="PR00625">
    <property type="entry name" value="JDOMAIN"/>
</dbReference>
<comment type="caution">
    <text evidence="3">The sequence shown here is derived from an EMBL/GenBank/DDBJ whole genome shotgun (WGS) entry which is preliminary data.</text>
</comment>
<dbReference type="PANTHER" id="PTHR43096:SF52">
    <property type="entry name" value="DNAJ HOMOLOG 1, MITOCHONDRIAL-RELATED"/>
    <property type="match status" value="1"/>
</dbReference>
<dbReference type="Gene3D" id="2.60.260.20">
    <property type="entry name" value="Urease metallochaperone UreE, N-terminal domain"/>
    <property type="match status" value="2"/>
</dbReference>
<dbReference type="CDD" id="cd10747">
    <property type="entry name" value="DnaJ_C"/>
    <property type="match status" value="1"/>
</dbReference>
<dbReference type="GO" id="GO:0005737">
    <property type="term" value="C:cytoplasm"/>
    <property type="evidence" value="ECO:0007669"/>
    <property type="project" value="TreeGrafter"/>
</dbReference>
<dbReference type="SMART" id="SM00271">
    <property type="entry name" value="DnaJ"/>
    <property type="match status" value="1"/>
</dbReference>
<dbReference type="Pfam" id="PF01556">
    <property type="entry name" value="DnaJ_C"/>
    <property type="match status" value="1"/>
</dbReference>
<dbReference type="STRING" id="1802630.A3H26_01355"/>
<proteinExistence type="predicted"/>
<dbReference type="InterPro" id="IPR001623">
    <property type="entry name" value="DnaJ_domain"/>
</dbReference>
<name>A0A1F4VL33_UNCKA</name>
<dbReference type="Gene3D" id="1.10.287.110">
    <property type="entry name" value="DnaJ domain"/>
    <property type="match status" value="1"/>
</dbReference>
<feature type="domain" description="J" evidence="2">
    <location>
        <begin position="4"/>
        <end position="71"/>
    </location>
</feature>
<gene>
    <name evidence="3" type="ORF">A3H26_01355</name>
</gene>
<dbReference type="Pfam" id="PF00226">
    <property type="entry name" value="DnaJ"/>
    <property type="match status" value="1"/>
</dbReference>
<dbReference type="GO" id="GO:0042026">
    <property type="term" value="P:protein refolding"/>
    <property type="evidence" value="ECO:0007669"/>
    <property type="project" value="TreeGrafter"/>
</dbReference>
<dbReference type="Proteomes" id="UP000177763">
    <property type="component" value="Unassembled WGS sequence"/>
</dbReference>
<dbReference type="SUPFAM" id="SSF49493">
    <property type="entry name" value="HSP40/DnaJ peptide-binding domain"/>
    <property type="match status" value="2"/>
</dbReference>
<dbReference type="InterPro" id="IPR008971">
    <property type="entry name" value="HSP40/DnaJ_pept-bd"/>
</dbReference>
<accession>A0A1F4VL33</accession>
<dbReference type="EMBL" id="MEVN01000012">
    <property type="protein sequence ID" value="OGC57493.1"/>
    <property type="molecule type" value="Genomic_DNA"/>
</dbReference>
<dbReference type="GO" id="GO:0051082">
    <property type="term" value="F:unfolded protein binding"/>
    <property type="evidence" value="ECO:0007669"/>
    <property type="project" value="InterPro"/>
</dbReference>
<evidence type="ECO:0000313" key="4">
    <source>
        <dbReference type="Proteomes" id="UP000177763"/>
    </source>
</evidence>
<dbReference type="CDD" id="cd06257">
    <property type="entry name" value="DnaJ"/>
    <property type="match status" value="1"/>
</dbReference>
<dbReference type="InterPro" id="IPR036869">
    <property type="entry name" value="J_dom_sf"/>
</dbReference>
<reference evidence="3 4" key="1">
    <citation type="journal article" date="2016" name="Nat. Commun.">
        <title>Thousands of microbial genomes shed light on interconnected biogeochemical processes in an aquifer system.</title>
        <authorList>
            <person name="Anantharaman K."/>
            <person name="Brown C.T."/>
            <person name="Hug L.A."/>
            <person name="Sharon I."/>
            <person name="Castelle C.J."/>
            <person name="Probst A.J."/>
            <person name="Thomas B.C."/>
            <person name="Singh A."/>
            <person name="Wilkins M.J."/>
            <person name="Karaoz U."/>
            <person name="Brodie E.L."/>
            <person name="Williams K.H."/>
            <person name="Hubbard S.S."/>
            <person name="Banfield J.F."/>
        </authorList>
    </citation>
    <scope>NUCLEOTIDE SEQUENCE [LARGE SCALE GENOMIC DNA]</scope>
</reference>
<dbReference type="PANTHER" id="PTHR43096">
    <property type="entry name" value="DNAJ HOMOLOG 1, MITOCHONDRIAL-RELATED"/>
    <property type="match status" value="1"/>
</dbReference>
<sequence length="304" mass="33274">MSKDLYEALGLSKSATDDEIKKAYRKLAREHHPDMVKDGDKVVAEKRFKEINEAYKVLSDSQKRKQYDQFGSVGNDFGGFSGGQAGGQRGPFSYTYTSNGGNMGFEGIDPFDIFEEVFGFRGFGGARGPKKGKSLHYELHVEFSDAVKGTEKSINVESGKVNIKIPAGIRDGIEMKFAQKGMPSQGGGVNGDLFLTIRVQTPHGFKIFGDDIGTLVEIDFTQALLGDVIEVLVVDSDSSNGQGMAKLKIPAGTQPNTQFRLKGKGMPRLRGSGRGDVIAEISIKIPSKISRKQRELMEEYKRTS</sequence>
<dbReference type="InterPro" id="IPR002939">
    <property type="entry name" value="DnaJ_C"/>
</dbReference>
<evidence type="ECO:0000256" key="1">
    <source>
        <dbReference type="ARBA" id="ARBA00023186"/>
    </source>
</evidence>
<dbReference type="AlphaFoldDB" id="A0A1F4VL33"/>
<dbReference type="SUPFAM" id="SSF46565">
    <property type="entry name" value="Chaperone J-domain"/>
    <property type="match status" value="1"/>
</dbReference>
<dbReference type="PROSITE" id="PS50076">
    <property type="entry name" value="DNAJ_2"/>
    <property type="match status" value="1"/>
</dbReference>
<evidence type="ECO:0000313" key="3">
    <source>
        <dbReference type="EMBL" id="OGC57493.1"/>
    </source>
</evidence>